<dbReference type="PIRSF" id="PIRSF034285">
    <property type="entry name" value="UCP034285"/>
    <property type="match status" value="1"/>
</dbReference>
<proteinExistence type="predicted"/>
<sequence>MPVISPSALSSPVSRAVAANDAAASVPAVLREKVRRLERANSAQRRGRAASVKLGIPAIDALLPEGGLLTGALHEIEAGPGPSGRVAPHDGAAMGFAAHLLGRFGPGTILWCRHASGPSDATPYAPALSSWFDPARLLMVMSRRDEDLFWAMEEGLRCPGIAAVLGETRAADPTAGRRLSLAAEKSGVPALLLRAQPGPPQSVCATRWRIISAPSASTPGLTDVGAARWRVELRRNRFGTPSADEIPSWLVEWNDETHCLAVVPQALHGPAGARFEERLVG</sequence>
<keyword evidence="2" id="KW-1185">Reference proteome</keyword>
<evidence type="ECO:0000313" key="1">
    <source>
        <dbReference type="EMBL" id="MBU8876032.1"/>
    </source>
</evidence>
<dbReference type="EMBL" id="JAHOPB010000002">
    <property type="protein sequence ID" value="MBU8876032.1"/>
    <property type="molecule type" value="Genomic_DNA"/>
</dbReference>
<protein>
    <submittedName>
        <fullName evidence="1">Damage-inducible mutagenesis protein</fullName>
    </submittedName>
</protein>
<dbReference type="Proteomes" id="UP000727907">
    <property type="component" value="Unassembled WGS sequence"/>
</dbReference>
<evidence type="ECO:0000313" key="2">
    <source>
        <dbReference type="Proteomes" id="UP000727907"/>
    </source>
</evidence>
<gene>
    <name evidence="1" type="ORF">KQ910_19830</name>
</gene>
<comment type="caution">
    <text evidence="1">The sequence shown here is derived from an EMBL/GenBank/DDBJ whole genome shotgun (WGS) entry which is preliminary data.</text>
</comment>
<reference evidence="1 2" key="1">
    <citation type="submission" date="2021-06" db="EMBL/GenBank/DDBJ databases">
        <authorList>
            <person name="Lee D.H."/>
        </authorList>
    </citation>
    <scope>NUCLEOTIDE SEQUENCE [LARGE SCALE GENOMIC DNA]</scope>
    <source>
        <strain evidence="1 2">MMS21-HV4-11</strain>
    </source>
</reference>
<name>A0ABS6IQP9_9HYPH</name>
<organism evidence="1 2">
    <name type="scientific">Reyranella humidisoli</name>
    <dbReference type="NCBI Taxonomy" id="2849149"/>
    <lineage>
        <taxon>Bacteria</taxon>
        <taxon>Pseudomonadati</taxon>
        <taxon>Pseudomonadota</taxon>
        <taxon>Alphaproteobacteria</taxon>
        <taxon>Hyphomicrobiales</taxon>
        <taxon>Reyranellaceae</taxon>
        <taxon>Reyranella</taxon>
    </lineage>
</organism>
<dbReference type="InterPro" id="IPR017026">
    <property type="entry name" value="ImuA"/>
</dbReference>
<dbReference type="RefSeq" id="WP_216964509.1">
    <property type="nucleotide sequence ID" value="NZ_JAHOPB010000002.1"/>
</dbReference>
<accession>A0ABS6IQP9</accession>